<name>A0ABS5YX62_9ACTN</name>
<comment type="caution">
    <text evidence="4">The sequence shown here is derived from an EMBL/GenBank/DDBJ whole genome shotgun (WGS) entry which is preliminary data.</text>
</comment>
<proteinExistence type="predicted"/>
<dbReference type="SUPFAM" id="SSF52540">
    <property type="entry name" value="P-loop containing nucleoside triphosphate hydrolases"/>
    <property type="match status" value="1"/>
</dbReference>
<dbReference type="InterPro" id="IPR027417">
    <property type="entry name" value="P-loop_NTPase"/>
</dbReference>
<dbReference type="Pfam" id="PF00005">
    <property type="entry name" value="ABC_tran"/>
    <property type="match status" value="1"/>
</dbReference>
<evidence type="ECO:0000256" key="1">
    <source>
        <dbReference type="ARBA" id="ARBA00022741"/>
    </source>
</evidence>
<evidence type="ECO:0000256" key="2">
    <source>
        <dbReference type="ARBA" id="ARBA00022840"/>
    </source>
</evidence>
<dbReference type="InterPro" id="IPR003439">
    <property type="entry name" value="ABC_transporter-like_ATP-bd"/>
</dbReference>
<dbReference type="PANTHER" id="PTHR43790:SF8">
    <property type="entry name" value="SUGAR ABC TRANSPORTER ATP-BINDING PROTEIN"/>
    <property type="match status" value="1"/>
</dbReference>
<accession>A0ABS5YX62</accession>
<dbReference type="GO" id="GO:0005524">
    <property type="term" value="F:ATP binding"/>
    <property type="evidence" value="ECO:0007669"/>
    <property type="project" value="UniProtKB-KW"/>
</dbReference>
<evidence type="ECO:0000313" key="4">
    <source>
        <dbReference type="EMBL" id="MBU2668027.1"/>
    </source>
</evidence>
<feature type="domain" description="ABC transporter" evidence="3">
    <location>
        <begin position="76"/>
        <end position="318"/>
    </location>
</feature>
<keyword evidence="5" id="KW-1185">Reference proteome</keyword>
<dbReference type="PANTHER" id="PTHR43790">
    <property type="entry name" value="CARBOHYDRATE TRANSPORT ATP-BINDING PROTEIN MG119-RELATED"/>
    <property type="match status" value="1"/>
</dbReference>
<dbReference type="PROSITE" id="PS50893">
    <property type="entry name" value="ABC_TRANSPORTER_2"/>
    <property type="match status" value="1"/>
</dbReference>
<organism evidence="4 5">
    <name type="scientific">Paractinoplanes bogorensis</name>
    <dbReference type="NCBI Taxonomy" id="1610840"/>
    <lineage>
        <taxon>Bacteria</taxon>
        <taxon>Bacillati</taxon>
        <taxon>Actinomycetota</taxon>
        <taxon>Actinomycetes</taxon>
        <taxon>Micromonosporales</taxon>
        <taxon>Micromonosporaceae</taxon>
        <taxon>Paractinoplanes</taxon>
    </lineage>
</organism>
<dbReference type="EMBL" id="JAHKKG010000010">
    <property type="protein sequence ID" value="MBU2668027.1"/>
    <property type="molecule type" value="Genomic_DNA"/>
</dbReference>
<dbReference type="InterPro" id="IPR050107">
    <property type="entry name" value="ABC_carbohydrate_import_ATPase"/>
</dbReference>
<reference evidence="4 5" key="1">
    <citation type="submission" date="2021-06" db="EMBL/GenBank/DDBJ databases">
        <title>Actinoplanes lichenicola sp. nov., and Actinoplanes ovalisporus sp. nov., isolated from lichen in Thailand.</title>
        <authorList>
            <person name="Saeng-In P."/>
            <person name="Kanchanasin P."/>
            <person name="Yuki M."/>
            <person name="Kudo T."/>
            <person name="Ohkuma M."/>
            <person name="Phongsopitanun W."/>
            <person name="Tanasupawat S."/>
        </authorList>
    </citation>
    <scope>NUCLEOTIDE SEQUENCE [LARGE SCALE GENOMIC DNA]</scope>
    <source>
        <strain evidence="4 5">NBRC 110975</strain>
    </source>
</reference>
<sequence>MTYSLVDVERWRYSIFRKLNCQDRENALSRALDTLETLLLASINKQISEFSRPAGRGFEAGEPLGGRGAVTTNALLEARGVRKRFGAVEALRGASFSINAGEVVALMGDNGAGKSTLIKTICGVHSPDEGEILFHGQSIAGRTPSEIHGMGIETVYQDLALAPDLDTAANLYLGREVLAKGVLGWFGVLNRKKMAGHAQQVLTDLNVNIKDPAAPVAMLSGGQQQSVAVARAVTWANELVIMDEPTAALGVPQTRAVLDLIRRVRDSGRSVVLISHSLPDVLAVSDRIEVLRLGTRVARLTTKDTTEEQIVGAMTGAFTSEEAE</sequence>
<gene>
    <name evidence="4" type="ORF">KOI35_31400</name>
</gene>
<dbReference type="Proteomes" id="UP001519654">
    <property type="component" value="Unassembled WGS sequence"/>
</dbReference>
<evidence type="ECO:0000313" key="5">
    <source>
        <dbReference type="Proteomes" id="UP001519654"/>
    </source>
</evidence>
<dbReference type="SMART" id="SM00382">
    <property type="entry name" value="AAA"/>
    <property type="match status" value="1"/>
</dbReference>
<keyword evidence="2 4" id="KW-0067">ATP-binding</keyword>
<dbReference type="CDD" id="cd03216">
    <property type="entry name" value="ABC_Carb_Monos_I"/>
    <property type="match status" value="1"/>
</dbReference>
<protein>
    <submittedName>
        <fullName evidence="4">ATP-binding cassette domain-containing protein</fullName>
    </submittedName>
</protein>
<dbReference type="Gene3D" id="3.40.50.300">
    <property type="entry name" value="P-loop containing nucleotide triphosphate hydrolases"/>
    <property type="match status" value="1"/>
</dbReference>
<dbReference type="InterPro" id="IPR003593">
    <property type="entry name" value="AAA+_ATPase"/>
</dbReference>
<evidence type="ECO:0000259" key="3">
    <source>
        <dbReference type="PROSITE" id="PS50893"/>
    </source>
</evidence>
<keyword evidence="1" id="KW-0547">Nucleotide-binding</keyword>